<dbReference type="SMART" id="SM00724">
    <property type="entry name" value="TLC"/>
    <property type="match status" value="1"/>
</dbReference>
<feature type="transmembrane region" description="Helical" evidence="6">
    <location>
        <begin position="174"/>
        <end position="193"/>
    </location>
</feature>
<dbReference type="GO" id="GO:0016020">
    <property type="term" value="C:membrane"/>
    <property type="evidence" value="ECO:0007669"/>
    <property type="project" value="UniProtKB-SubCell"/>
</dbReference>
<evidence type="ECO:0000313" key="8">
    <source>
        <dbReference type="EMBL" id="CAE0435565.1"/>
    </source>
</evidence>
<dbReference type="EMBL" id="HBIN01007920">
    <property type="protein sequence ID" value="CAE0435565.1"/>
    <property type="molecule type" value="Transcribed_RNA"/>
</dbReference>
<dbReference type="PANTHER" id="PTHR13439">
    <property type="entry name" value="CT120 PROTEIN"/>
    <property type="match status" value="1"/>
</dbReference>
<keyword evidence="2 5" id="KW-0812">Transmembrane</keyword>
<feature type="transmembrane region" description="Helical" evidence="6">
    <location>
        <begin position="64"/>
        <end position="85"/>
    </location>
</feature>
<dbReference type="GO" id="GO:0005783">
    <property type="term" value="C:endoplasmic reticulum"/>
    <property type="evidence" value="ECO:0007669"/>
    <property type="project" value="TreeGrafter"/>
</dbReference>
<evidence type="ECO:0000256" key="5">
    <source>
        <dbReference type="PROSITE-ProRule" id="PRU00205"/>
    </source>
</evidence>
<accession>A0A6S8BCV5</accession>
<evidence type="ECO:0000256" key="2">
    <source>
        <dbReference type="ARBA" id="ARBA00022692"/>
    </source>
</evidence>
<keyword evidence="4 5" id="KW-0472">Membrane</keyword>
<dbReference type="InterPro" id="IPR050846">
    <property type="entry name" value="TLCD"/>
</dbReference>
<organism evidence="8">
    <name type="scientific">Aplanochytrium stocchinoi</name>
    <dbReference type="NCBI Taxonomy" id="215587"/>
    <lineage>
        <taxon>Eukaryota</taxon>
        <taxon>Sar</taxon>
        <taxon>Stramenopiles</taxon>
        <taxon>Bigyra</taxon>
        <taxon>Labyrinthulomycetes</taxon>
        <taxon>Thraustochytrida</taxon>
        <taxon>Thraustochytriidae</taxon>
        <taxon>Aplanochytrium</taxon>
    </lineage>
</organism>
<evidence type="ECO:0000256" key="1">
    <source>
        <dbReference type="ARBA" id="ARBA00004141"/>
    </source>
</evidence>
<evidence type="ECO:0000256" key="6">
    <source>
        <dbReference type="SAM" id="Phobius"/>
    </source>
</evidence>
<dbReference type="PROSITE" id="PS50922">
    <property type="entry name" value="TLC"/>
    <property type="match status" value="1"/>
</dbReference>
<proteinExistence type="predicted"/>
<feature type="transmembrane region" description="Helical" evidence="6">
    <location>
        <begin position="213"/>
        <end position="235"/>
    </location>
</feature>
<protein>
    <recommendedName>
        <fullName evidence="7">TLC domain-containing protein</fullName>
    </recommendedName>
</protein>
<evidence type="ECO:0000259" key="7">
    <source>
        <dbReference type="PROSITE" id="PS50922"/>
    </source>
</evidence>
<name>A0A6S8BCV5_9STRA</name>
<evidence type="ECO:0000256" key="3">
    <source>
        <dbReference type="ARBA" id="ARBA00022989"/>
    </source>
</evidence>
<feature type="transmembrane region" description="Helical" evidence="6">
    <location>
        <begin position="123"/>
        <end position="143"/>
    </location>
</feature>
<dbReference type="AlphaFoldDB" id="A0A6S8BCV5"/>
<sequence length="285" mass="32406">MDPSFTYIDFGKAVLTHTSFFLGTYFLLDKMDSGKGLMVSVDKKSTSKNLEEKDVKELKERRTVYMKLISLCHSAYVSSLALYALTSHERVSDISYAVMSMDNSAYANDAVFGHELVYIKSKYAHDLVPITIAFFIYEMVLINQWKDQPGLMPMVIHHILSIILFPLATVYNTGHWWLLLFLSYEASTPFLCFKHLIERFLGKQHISFKINGILLALSFVVIRNLTAPAILYSFYHTIPHMDNKLVLILAIASIIPVILNAIWGSKLIKGVIKVIKSMGNVKKEE</sequence>
<feature type="transmembrane region" description="Helical" evidence="6">
    <location>
        <begin position="150"/>
        <end position="168"/>
    </location>
</feature>
<keyword evidence="3 6" id="KW-1133">Transmembrane helix</keyword>
<dbReference type="GO" id="GO:0055088">
    <property type="term" value="P:lipid homeostasis"/>
    <property type="evidence" value="ECO:0007669"/>
    <property type="project" value="TreeGrafter"/>
</dbReference>
<dbReference type="InterPro" id="IPR006634">
    <property type="entry name" value="TLC-dom"/>
</dbReference>
<evidence type="ECO:0000256" key="4">
    <source>
        <dbReference type="ARBA" id="ARBA00023136"/>
    </source>
</evidence>
<reference evidence="8" key="1">
    <citation type="submission" date="2021-01" db="EMBL/GenBank/DDBJ databases">
        <authorList>
            <person name="Corre E."/>
            <person name="Pelletier E."/>
            <person name="Niang G."/>
            <person name="Scheremetjew M."/>
            <person name="Finn R."/>
            <person name="Kale V."/>
            <person name="Holt S."/>
            <person name="Cochrane G."/>
            <person name="Meng A."/>
            <person name="Brown T."/>
            <person name="Cohen L."/>
        </authorList>
    </citation>
    <scope>NUCLEOTIDE SEQUENCE</scope>
    <source>
        <strain evidence="8">GSBS06</strain>
    </source>
</reference>
<feature type="transmembrane region" description="Helical" evidence="6">
    <location>
        <begin position="6"/>
        <end position="28"/>
    </location>
</feature>
<gene>
    <name evidence="8" type="ORF">ASTO00021_LOCUS5845</name>
</gene>
<feature type="domain" description="TLC" evidence="7">
    <location>
        <begin position="59"/>
        <end position="276"/>
    </location>
</feature>
<dbReference type="PANTHER" id="PTHR13439:SF0">
    <property type="entry name" value="TOPOISOMERASE I DAMAGE AFFECTED PROTEIN 4"/>
    <property type="match status" value="1"/>
</dbReference>
<dbReference type="Pfam" id="PF03798">
    <property type="entry name" value="TRAM_LAG1_CLN8"/>
    <property type="match status" value="1"/>
</dbReference>
<comment type="subcellular location">
    <subcellularLocation>
        <location evidence="1">Membrane</location>
        <topology evidence="1">Multi-pass membrane protein</topology>
    </subcellularLocation>
</comment>
<feature type="transmembrane region" description="Helical" evidence="6">
    <location>
        <begin position="247"/>
        <end position="268"/>
    </location>
</feature>